<dbReference type="Ensembl" id="ENSOART00020047050.1">
    <property type="protein sequence ID" value="ENSOARP00020059305.1"/>
    <property type="gene ID" value="ENSOARG00020028584.1"/>
</dbReference>
<protein>
    <submittedName>
        <fullName evidence="1">Uncharacterized protein</fullName>
    </submittedName>
</protein>
<reference evidence="1" key="1">
    <citation type="submission" date="2020-11" db="EMBL/GenBank/DDBJ databases">
        <authorList>
            <person name="Davenport K.M."/>
            <person name="Bickhart D.M."/>
            <person name="Smith T.P.L."/>
            <person name="Murdoch B.M."/>
            <person name="Rosen B.D."/>
        </authorList>
    </citation>
    <scope>NUCLEOTIDE SEQUENCE [LARGE SCALE GENOMIC DNA]</scope>
    <source>
        <strain evidence="1">OAR_USU_Benz2616</strain>
    </source>
</reference>
<organism evidence="1">
    <name type="scientific">Ovis aries</name>
    <name type="common">Sheep</name>
    <dbReference type="NCBI Taxonomy" id="9940"/>
    <lineage>
        <taxon>Eukaryota</taxon>
        <taxon>Metazoa</taxon>
        <taxon>Chordata</taxon>
        <taxon>Craniata</taxon>
        <taxon>Vertebrata</taxon>
        <taxon>Euteleostomi</taxon>
        <taxon>Mammalia</taxon>
        <taxon>Eutheria</taxon>
        <taxon>Laurasiatheria</taxon>
        <taxon>Artiodactyla</taxon>
        <taxon>Ruminantia</taxon>
        <taxon>Pecora</taxon>
        <taxon>Bovidae</taxon>
        <taxon>Caprinae</taxon>
        <taxon>Ovis</taxon>
    </lineage>
</organism>
<evidence type="ECO:0000313" key="1">
    <source>
        <dbReference type="Ensembl" id="ENSOARP00020059305.1"/>
    </source>
</evidence>
<accession>A0AC11EJS6</accession>
<proteinExistence type="predicted"/>
<reference evidence="1" key="2">
    <citation type="submission" date="2025-08" db="UniProtKB">
        <authorList>
            <consortium name="Ensembl"/>
        </authorList>
    </citation>
    <scope>IDENTIFICATION</scope>
</reference>
<name>A0AC11EJS6_SHEEP</name>
<sequence length="169" mass="19245">MPSNHLILCRSLLLPSVFPSTRVFSSESVLCIRWPKYCSFSISFSNEYSGLISFRMDWLDLLAVQRILKSLLQHHSSKASVIQCSAFFMVQLSHPYMTTGETIALTRWTFVDKVMSLLFNKLSRLSHSFSSEEQVSFSFMAAVTIGSDFGAQENKVSRLLLFPHLFAMK</sequence>
<reference evidence="1" key="3">
    <citation type="submission" date="2025-09" db="UniProtKB">
        <authorList>
            <consortium name="Ensembl"/>
        </authorList>
    </citation>
    <scope>IDENTIFICATION</scope>
</reference>